<keyword evidence="2" id="KW-1185">Reference proteome</keyword>
<name>A0A286GPN5_9ACTN</name>
<evidence type="ECO:0000313" key="2">
    <source>
        <dbReference type="Proteomes" id="UP000219482"/>
    </source>
</evidence>
<gene>
    <name evidence="1" type="ORF">SAMN06272739_1508</name>
</gene>
<dbReference type="GO" id="GO:0020037">
    <property type="term" value="F:heme binding"/>
    <property type="evidence" value="ECO:0007669"/>
    <property type="project" value="InterPro"/>
</dbReference>
<dbReference type="InterPro" id="IPR017972">
    <property type="entry name" value="Cyt_P450_CS"/>
</dbReference>
<evidence type="ECO:0008006" key="3">
    <source>
        <dbReference type="Google" id="ProtNLM"/>
    </source>
</evidence>
<organism evidence="1 2">
    <name type="scientific">Blastococcus haudaquaticus</name>
    <dbReference type="NCBI Taxonomy" id="1938745"/>
    <lineage>
        <taxon>Bacteria</taxon>
        <taxon>Bacillati</taxon>
        <taxon>Actinomycetota</taxon>
        <taxon>Actinomycetes</taxon>
        <taxon>Geodermatophilales</taxon>
        <taxon>Geodermatophilaceae</taxon>
        <taxon>Blastococcus</taxon>
    </lineage>
</organism>
<evidence type="ECO:0000313" key="1">
    <source>
        <dbReference type="EMBL" id="SOD97493.1"/>
    </source>
</evidence>
<dbReference type="SUPFAM" id="SSF48264">
    <property type="entry name" value="Cytochrome P450"/>
    <property type="match status" value="1"/>
</dbReference>
<protein>
    <recommendedName>
        <fullName evidence="3">Cytochrome P450</fullName>
    </recommendedName>
</protein>
<dbReference type="InterPro" id="IPR036396">
    <property type="entry name" value="Cyt_P450_sf"/>
</dbReference>
<dbReference type="AlphaFoldDB" id="A0A286GPN5"/>
<dbReference type="RefSeq" id="WP_200814600.1">
    <property type="nucleotide sequence ID" value="NZ_OCNK01000002.1"/>
</dbReference>
<dbReference type="PROSITE" id="PS00086">
    <property type="entry name" value="CYTOCHROME_P450"/>
    <property type="match status" value="1"/>
</dbReference>
<sequence length="191" mass="19910">MELLSSAVLDDERYRMPPVVAGPTGLAWLRGHVARFSDGEDHARRRALVEQILSGLALEPSADPTAALVAAMGLPPECARDVALAAGAYQPHLPQSAAADAAVDRLVAVCGSRDEMTAARICVLVQAHAATAALVSNLRRGSTAPPVPTTRRVGPDGALVEVDLSDAPFGRGRHACPGEAIARDLTRAVTR</sequence>
<proteinExistence type="predicted"/>
<dbReference type="Proteomes" id="UP000219482">
    <property type="component" value="Unassembled WGS sequence"/>
</dbReference>
<accession>A0A286GPN5</accession>
<dbReference type="GO" id="GO:0016705">
    <property type="term" value="F:oxidoreductase activity, acting on paired donors, with incorporation or reduction of molecular oxygen"/>
    <property type="evidence" value="ECO:0007669"/>
    <property type="project" value="InterPro"/>
</dbReference>
<dbReference type="GO" id="GO:0005506">
    <property type="term" value="F:iron ion binding"/>
    <property type="evidence" value="ECO:0007669"/>
    <property type="project" value="InterPro"/>
</dbReference>
<reference evidence="2" key="1">
    <citation type="submission" date="2017-09" db="EMBL/GenBank/DDBJ databases">
        <authorList>
            <person name="Varghese N."/>
            <person name="Submissions S."/>
        </authorList>
    </citation>
    <scope>NUCLEOTIDE SEQUENCE [LARGE SCALE GENOMIC DNA]</scope>
    <source>
        <strain evidence="2">DSM 44270</strain>
    </source>
</reference>
<dbReference type="EMBL" id="OCNK01000002">
    <property type="protein sequence ID" value="SOD97493.1"/>
    <property type="molecule type" value="Genomic_DNA"/>
</dbReference>
<dbReference type="GO" id="GO:0004497">
    <property type="term" value="F:monooxygenase activity"/>
    <property type="evidence" value="ECO:0007669"/>
    <property type="project" value="InterPro"/>
</dbReference>